<reference evidence="2 3" key="1">
    <citation type="submission" date="2018-03" db="EMBL/GenBank/DDBJ databases">
        <title>Genomic Encyclopedia of Archaeal and Bacterial Type Strains, Phase II (KMG-II): from individual species to whole genera.</title>
        <authorList>
            <person name="Goeker M."/>
        </authorList>
    </citation>
    <scope>NUCLEOTIDE SEQUENCE [LARGE SCALE GENOMIC DNA]</scope>
    <source>
        <strain evidence="2 3">DSM 25027</strain>
    </source>
</reference>
<dbReference type="RefSeq" id="WP_158259108.1">
    <property type="nucleotide sequence ID" value="NZ_PVYX01000001.1"/>
</dbReference>
<proteinExistence type="predicted"/>
<dbReference type="EMBL" id="PVYX01000001">
    <property type="protein sequence ID" value="PRX57908.1"/>
    <property type="molecule type" value="Genomic_DNA"/>
</dbReference>
<evidence type="ECO:0000256" key="1">
    <source>
        <dbReference type="SAM" id="SignalP"/>
    </source>
</evidence>
<evidence type="ECO:0000313" key="2">
    <source>
        <dbReference type="EMBL" id="PRX57908.1"/>
    </source>
</evidence>
<keyword evidence="3" id="KW-1185">Reference proteome</keyword>
<name>A0A2T0MJY7_9FLAO</name>
<dbReference type="AlphaFoldDB" id="A0A2T0MJY7"/>
<organism evidence="2 3">
    <name type="scientific">Flagellimonas meridianipacifica</name>
    <dbReference type="NCBI Taxonomy" id="1080225"/>
    <lineage>
        <taxon>Bacteria</taxon>
        <taxon>Pseudomonadati</taxon>
        <taxon>Bacteroidota</taxon>
        <taxon>Flavobacteriia</taxon>
        <taxon>Flavobacteriales</taxon>
        <taxon>Flavobacteriaceae</taxon>
        <taxon>Flagellimonas</taxon>
    </lineage>
</organism>
<accession>A0A2T0MJY7</accession>
<sequence>MKKVKFTATILLKTMALVLLTSVFSCDDDYDDDYENIDESTPREGLVNYEREMNCYV</sequence>
<comment type="caution">
    <text evidence="2">The sequence shown here is derived from an EMBL/GenBank/DDBJ whole genome shotgun (WGS) entry which is preliminary data.</text>
</comment>
<dbReference type="Proteomes" id="UP000237640">
    <property type="component" value="Unassembled WGS sequence"/>
</dbReference>
<evidence type="ECO:0008006" key="4">
    <source>
        <dbReference type="Google" id="ProtNLM"/>
    </source>
</evidence>
<feature type="chain" id="PRO_5015429918" description="Secreted protein" evidence="1">
    <location>
        <begin position="28"/>
        <end position="57"/>
    </location>
</feature>
<keyword evidence="1" id="KW-0732">Signal</keyword>
<feature type="signal peptide" evidence="1">
    <location>
        <begin position="1"/>
        <end position="27"/>
    </location>
</feature>
<gene>
    <name evidence="2" type="ORF">CLV81_1922</name>
</gene>
<dbReference type="PROSITE" id="PS51257">
    <property type="entry name" value="PROKAR_LIPOPROTEIN"/>
    <property type="match status" value="1"/>
</dbReference>
<evidence type="ECO:0000313" key="3">
    <source>
        <dbReference type="Proteomes" id="UP000237640"/>
    </source>
</evidence>
<protein>
    <recommendedName>
        <fullName evidence="4">Secreted protein</fullName>
    </recommendedName>
</protein>